<feature type="domain" description="DUF218" evidence="1">
    <location>
        <begin position="10"/>
        <end position="132"/>
    </location>
</feature>
<dbReference type="CDD" id="cd06259">
    <property type="entry name" value="YdcF-like"/>
    <property type="match status" value="1"/>
</dbReference>
<gene>
    <name evidence="2" type="ORF">R83534S58_LOCUS511</name>
</gene>
<organism evidence="2 3">
    <name type="scientific">Commensalibacter papalotli</name>
    <name type="common">ex Botero et al. 2024</name>
    <dbReference type="NCBI Taxonomy" id="2972766"/>
    <lineage>
        <taxon>Bacteria</taxon>
        <taxon>Pseudomonadati</taxon>
        <taxon>Pseudomonadota</taxon>
        <taxon>Alphaproteobacteria</taxon>
        <taxon>Acetobacterales</taxon>
        <taxon>Acetobacteraceae</taxon>
    </lineage>
</organism>
<dbReference type="Pfam" id="PF02698">
    <property type="entry name" value="DUF218"/>
    <property type="match status" value="1"/>
</dbReference>
<dbReference type="PANTHER" id="PTHR30336:SF20">
    <property type="entry name" value="DUF218 DOMAIN-CONTAINING PROTEIN"/>
    <property type="match status" value="1"/>
</dbReference>
<dbReference type="InterPro" id="IPR051599">
    <property type="entry name" value="Cell_Envelope_Assoc"/>
</dbReference>
<protein>
    <submittedName>
        <fullName evidence="2">Affects membrane permeability for vancomycin (SanA)</fullName>
    </submittedName>
</protein>
<comment type="caution">
    <text evidence="2">The sequence shown here is derived from an EMBL/GenBank/DDBJ whole genome shotgun (WGS) entry which is preliminary data.</text>
</comment>
<dbReference type="EMBL" id="CAMXCH010000001">
    <property type="protein sequence ID" value="CAI3930607.1"/>
    <property type="molecule type" value="Genomic_DNA"/>
</dbReference>
<dbReference type="Proteomes" id="UP001154272">
    <property type="component" value="Unassembled WGS sequence"/>
</dbReference>
<dbReference type="PANTHER" id="PTHR30336">
    <property type="entry name" value="INNER MEMBRANE PROTEIN, PROBABLE PERMEASE"/>
    <property type="match status" value="1"/>
</dbReference>
<name>A0ABN8W6L4_9PROT</name>
<accession>A0ABN8W6L4</accession>
<reference evidence="2" key="1">
    <citation type="submission" date="2022-10" db="EMBL/GenBank/DDBJ databases">
        <authorList>
            <person name="Botero Cardona J."/>
        </authorList>
    </citation>
    <scope>NUCLEOTIDE SEQUENCE</scope>
    <source>
        <strain evidence="2">R-83534</strain>
    </source>
</reference>
<sequence>MERLVKYYIDRLDKAIEVYQSGYAPLILVSDGVGQEGVDESISMANYLTQHDIPLSRIIKDGQGNNTRATARNTFRYLQENHLNSVIIVSQYYYIQRSKLAFKQAGIRIISPAAATHMNSNDLHPIMREMIGYPSYHLRFK</sequence>
<dbReference type="InterPro" id="IPR014729">
    <property type="entry name" value="Rossmann-like_a/b/a_fold"/>
</dbReference>
<dbReference type="RefSeq" id="WP_282023343.1">
    <property type="nucleotide sequence ID" value="NZ_CAMXCH010000001.1"/>
</dbReference>
<dbReference type="Gene3D" id="3.40.50.620">
    <property type="entry name" value="HUPs"/>
    <property type="match status" value="1"/>
</dbReference>
<dbReference type="InterPro" id="IPR003848">
    <property type="entry name" value="DUF218"/>
</dbReference>
<evidence type="ECO:0000313" key="2">
    <source>
        <dbReference type="EMBL" id="CAI3930607.1"/>
    </source>
</evidence>
<evidence type="ECO:0000259" key="1">
    <source>
        <dbReference type="Pfam" id="PF02698"/>
    </source>
</evidence>
<evidence type="ECO:0000313" key="3">
    <source>
        <dbReference type="Proteomes" id="UP001154272"/>
    </source>
</evidence>
<proteinExistence type="predicted"/>
<keyword evidence="3" id="KW-1185">Reference proteome</keyword>